<gene>
    <name evidence="1" type="ORF">K469DRAFT_683362</name>
</gene>
<protein>
    <submittedName>
        <fullName evidence="1">Uncharacterized protein</fullName>
    </submittedName>
</protein>
<accession>A0A6A6DC21</accession>
<reference evidence="1" key="1">
    <citation type="journal article" date="2020" name="Stud. Mycol.">
        <title>101 Dothideomycetes genomes: a test case for predicting lifestyles and emergence of pathogens.</title>
        <authorList>
            <person name="Haridas S."/>
            <person name="Albert R."/>
            <person name="Binder M."/>
            <person name="Bloem J."/>
            <person name="Labutti K."/>
            <person name="Salamov A."/>
            <person name="Andreopoulos B."/>
            <person name="Baker S."/>
            <person name="Barry K."/>
            <person name="Bills G."/>
            <person name="Bluhm B."/>
            <person name="Cannon C."/>
            <person name="Castanera R."/>
            <person name="Culley D."/>
            <person name="Daum C."/>
            <person name="Ezra D."/>
            <person name="Gonzalez J."/>
            <person name="Henrissat B."/>
            <person name="Kuo A."/>
            <person name="Liang C."/>
            <person name="Lipzen A."/>
            <person name="Lutzoni F."/>
            <person name="Magnuson J."/>
            <person name="Mondo S."/>
            <person name="Nolan M."/>
            <person name="Ohm R."/>
            <person name="Pangilinan J."/>
            <person name="Park H.-J."/>
            <person name="Ramirez L."/>
            <person name="Alfaro M."/>
            <person name="Sun H."/>
            <person name="Tritt A."/>
            <person name="Yoshinaga Y."/>
            <person name="Zwiers L.-H."/>
            <person name="Turgeon B."/>
            <person name="Goodwin S."/>
            <person name="Spatafora J."/>
            <person name="Crous P."/>
            <person name="Grigoriev I."/>
        </authorList>
    </citation>
    <scope>NUCLEOTIDE SEQUENCE</scope>
    <source>
        <strain evidence="1">CBS 207.26</strain>
    </source>
</reference>
<evidence type="ECO:0000313" key="2">
    <source>
        <dbReference type="Proteomes" id="UP000800200"/>
    </source>
</evidence>
<evidence type="ECO:0000313" key="1">
    <source>
        <dbReference type="EMBL" id="KAF2175892.1"/>
    </source>
</evidence>
<proteinExistence type="predicted"/>
<dbReference type="AlphaFoldDB" id="A0A6A6DC21"/>
<dbReference type="Proteomes" id="UP000800200">
    <property type="component" value="Unassembled WGS sequence"/>
</dbReference>
<sequence>MTSSSAQMVLPSRAVATSCFHRIQSLSTPLSGTQSDKCCQSLKAWHFLNENSVLELVLSCSRVMAAFRLQLRNSVPSQDTSLMLTYYLVAPEMMDAPTDGSYEVEIHDVSMWEELQTVLQSDNFENGKGLKLVNVRMAKLDITKNFKGALQANGDQLCADPTE</sequence>
<keyword evidence="2" id="KW-1185">Reference proteome</keyword>
<dbReference type="EMBL" id="ML994721">
    <property type="protein sequence ID" value="KAF2175892.1"/>
    <property type="molecule type" value="Genomic_DNA"/>
</dbReference>
<name>A0A6A6DC21_9PEZI</name>
<organism evidence="1 2">
    <name type="scientific">Zopfia rhizophila CBS 207.26</name>
    <dbReference type="NCBI Taxonomy" id="1314779"/>
    <lineage>
        <taxon>Eukaryota</taxon>
        <taxon>Fungi</taxon>
        <taxon>Dikarya</taxon>
        <taxon>Ascomycota</taxon>
        <taxon>Pezizomycotina</taxon>
        <taxon>Dothideomycetes</taxon>
        <taxon>Dothideomycetes incertae sedis</taxon>
        <taxon>Zopfiaceae</taxon>
        <taxon>Zopfia</taxon>
    </lineage>
</organism>